<dbReference type="InterPro" id="IPR013766">
    <property type="entry name" value="Thioredoxin_domain"/>
</dbReference>
<dbReference type="SUPFAM" id="SSF63825">
    <property type="entry name" value="YWTD domain"/>
    <property type="match status" value="1"/>
</dbReference>
<keyword evidence="2" id="KW-0732">Signal</keyword>
<protein>
    <submittedName>
        <fullName evidence="4">NHL repeat family protein</fullName>
    </submittedName>
</protein>
<gene>
    <name evidence="4" type="ordered locus">MICA_846</name>
</gene>
<feature type="chain" id="PRO_5003432513" evidence="2">
    <location>
        <begin position="21"/>
        <end position="495"/>
    </location>
</feature>
<dbReference type="Gene3D" id="3.40.30.10">
    <property type="entry name" value="Glutaredoxin"/>
    <property type="match status" value="1"/>
</dbReference>
<dbReference type="AlphaFoldDB" id="G2KRD2"/>
<evidence type="ECO:0000256" key="1">
    <source>
        <dbReference type="ARBA" id="ARBA00022737"/>
    </source>
</evidence>
<dbReference type="OrthoDB" id="9811352at2"/>
<dbReference type="InterPro" id="IPR001258">
    <property type="entry name" value="NHL_repeat"/>
</dbReference>
<dbReference type="HOGENOM" id="CLU_013730_1_0_5"/>
<dbReference type="EMBL" id="CP002382">
    <property type="protein sequence ID" value="AEP09179.1"/>
    <property type="molecule type" value="Genomic_DNA"/>
</dbReference>
<proteinExistence type="predicted"/>
<dbReference type="PANTHER" id="PTHR46388:SF2">
    <property type="entry name" value="NHL REPEAT-CONTAINING PROTEIN 2"/>
    <property type="match status" value="1"/>
</dbReference>
<dbReference type="InterPro" id="IPR012336">
    <property type="entry name" value="Thioredoxin-like_fold"/>
</dbReference>
<dbReference type="eggNOG" id="COG0526">
    <property type="taxonomic scope" value="Bacteria"/>
</dbReference>
<dbReference type="Pfam" id="PF13905">
    <property type="entry name" value="Thioredoxin_8"/>
    <property type="match status" value="1"/>
</dbReference>
<dbReference type="Proteomes" id="UP000009286">
    <property type="component" value="Chromosome"/>
</dbReference>
<dbReference type="Gene3D" id="2.120.10.30">
    <property type="entry name" value="TolB, C-terminal domain"/>
    <property type="match status" value="2"/>
</dbReference>
<accession>G2KRD2</accession>
<dbReference type="RefSeq" id="WP_014102402.1">
    <property type="nucleotide sequence ID" value="NC_016026.1"/>
</dbReference>
<reference evidence="4 5" key="1">
    <citation type="journal article" date="2011" name="BMC Genomics">
        <title>Genomic insights into an obligate epibiotic bacterial predator: Micavibrio aeruginosavorus ARL-13.</title>
        <authorList>
            <person name="Wang Z."/>
            <person name="Kadouri D."/>
            <person name="Wu M."/>
        </authorList>
    </citation>
    <scope>NUCLEOTIDE SEQUENCE [LARGE SCALE GENOMIC DNA]</scope>
    <source>
        <strain evidence="4 5">ARL-13</strain>
    </source>
</reference>
<keyword evidence="1" id="KW-0677">Repeat</keyword>
<keyword evidence="5" id="KW-1185">Reference proteome</keyword>
<dbReference type="SUPFAM" id="SSF52833">
    <property type="entry name" value="Thioredoxin-like"/>
    <property type="match status" value="1"/>
</dbReference>
<dbReference type="InterPro" id="IPR036249">
    <property type="entry name" value="Thioredoxin-like_sf"/>
</dbReference>
<dbReference type="STRING" id="856793.MICA_846"/>
<name>G2KRD2_MICAA</name>
<feature type="signal peptide" evidence="2">
    <location>
        <begin position="1"/>
        <end position="20"/>
    </location>
</feature>
<dbReference type="KEGG" id="mai:MICA_846"/>
<sequence>MRTILLALFLSIITLIPAQAQDTTYDRLLPGGAGGWLNITRPVTMQDLQGRAVLLDFWTYGCINCMQIVPDLDFLERKYGEKLLVIGVHSAKFEGEKGNERILAAAQRFGLNHPVINDSDYAIWKSFGVRAWPTQVLIGPDGREAARWSGEGHRTAIDAAISATTASITPPFTDISTLVPARTKTSTLSFPARIEDAGDFIFVADSGHNRILVLDRTGAVKMTIGSGELGHQDGSFVMAKFNHPRGMVLIGRNLYIADTDNHMLRVANLDSGSVMTLSGNGKRTFAPPFKAQKAMTTELASPWDVEALPDGSVAIAMAGVHQLWRYAPTARTMQVMVGSGAEAVGDGPALEATLAQPSGLKNIGSALYFVDAESSALRRVENNNVQTLVGTGLFDFGLVDGMYPDARLQHAQGLTTLNNQIVLADTYNNTLRTYDLQNGQLTTMDLKGLPLNEPGDVAAIDGKLWIADTNNHRIVVFDPATGDHRVLDITEPQKK</sequence>
<dbReference type="eggNOG" id="COG3391">
    <property type="taxonomic scope" value="Bacteria"/>
</dbReference>
<dbReference type="PANTHER" id="PTHR46388">
    <property type="entry name" value="NHL REPEAT-CONTAINING PROTEIN 2"/>
    <property type="match status" value="1"/>
</dbReference>
<evidence type="ECO:0000256" key="2">
    <source>
        <dbReference type="SAM" id="SignalP"/>
    </source>
</evidence>
<evidence type="ECO:0000313" key="4">
    <source>
        <dbReference type="EMBL" id="AEP09179.1"/>
    </source>
</evidence>
<organism evidence="4 5">
    <name type="scientific">Micavibrio aeruginosavorus (strain ARL-13)</name>
    <dbReference type="NCBI Taxonomy" id="856793"/>
    <lineage>
        <taxon>Bacteria</taxon>
        <taxon>Pseudomonadati</taxon>
        <taxon>Bdellovibrionota</taxon>
        <taxon>Bdellovibrionia</taxon>
        <taxon>Bdellovibrionales</taxon>
        <taxon>Pseudobdellovibrionaceae</taxon>
        <taxon>Micavibrio</taxon>
    </lineage>
</organism>
<dbReference type="InterPro" id="IPR011042">
    <property type="entry name" value="6-blade_b-propeller_TolB-like"/>
</dbReference>
<dbReference type="Pfam" id="PF01436">
    <property type="entry name" value="NHL"/>
    <property type="match status" value="1"/>
</dbReference>
<feature type="domain" description="Thioredoxin" evidence="3">
    <location>
        <begin position="10"/>
        <end position="166"/>
    </location>
</feature>
<dbReference type="PROSITE" id="PS51352">
    <property type="entry name" value="THIOREDOXIN_2"/>
    <property type="match status" value="1"/>
</dbReference>
<evidence type="ECO:0000259" key="3">
    <source>
        <dbReference type="PROSITE" id="PS51352"/>
    </source>
</evidence>
<evidence type="ECO:0000313" key="5">
    <source>
        <dbReference type="Proteomes" id="UP000009286"/>
    </source>
</evidence>